<dbReference type="InterPro" id="IPR015939">
    <property type="entry name" value="Fum_Rdtase/Succ_DH_flav-like_C"/>
</dbReference>
<proteinExistence type="predicted"/>
<dbReference type="PANTHER" id="PTHR42716">
    <property type="entry name" value="L-ASPARTATE OXIDASE"/>
    <property type="match status" value="1"/>
</dbReference>
<reference evidence="4" key="1">
    <citation type="submission" date="2018-05" db="EMBL/GenBank/DDBJ databases">
        <authorList>
            <person name="Lanie J.A."/>
            <person name="Ng W.-L."/>
            <person name="Kazmierczak K.M."/>
            <person name="Andrzejewski T.M."/>
            <person name="Davidsen T.M."/>
            <person name="Wayne K.J."/>
            <person name="Tettelin H."/>
            <person name="Glass J.I."/>
            <person name="Rusch D."/>
            <person name="Podicherti R."/>
            <person name="Tsui H.-C.T."/>
            <person name="Winkler M.E."/>
        </authorList>
    </citation>
    <scope>NUCLEOTIDE SEQUENCE</scope>
</reference>
<dbReference type="GO" id="GO:0034628">
    <property type="term" value="P:'de novo' NAD+ biosynthetic process from L-aspartate"/>
    <property type="evidence" value="ECO:0007669"/>
    <property type="project" value="TreeGrafter"/>
</dbReference>
<dbReference type="InterPro" id="IPR005288">
    <property type="entry name" value="NadB"/>
</dbReference>
<keyword evidence="2" id="KW-0285">Flavoprotein</keyword>
<dbReference type="PANTHER" id="PTHR42716:SF2">
    <property type="entry name" value="L-ASPARTATE OXIDASE, CHLOROPLASTIC"/>
    <property type="match status" value="1"/>
</dbReference>
<dbReference type="SUPFAM" id="SSF46977">
    <property type="entry name" value="Succinate dehydrogenase/fumarate reductase flavoprotein C-terminal domain"/>
    <property type="match status" value="1"/>
</dbReference>
<accession>A0A382DQE1</accession>
<evidence type="ECO:0000259" key="3">
    <source>
        <dbReference type="Pfam" id="PF02910"/>
    </source>
</evidence>
<dbReference type="GO" id="GO:0008734">
    <property type="term" value="F:L-aspartate oxidase activity"/>
    <property type="evidence" value="ECO:0007669"/>
    <property type="project" value="InterPro"/>
</dbReference>
<evidence type="ECO:0000256" key="2">
    <source>
        <dbReference type="ARBA" id="ARBA00022827"/>
    </source>
</evidence>
<dbReference type="Gene3D" id="1.20.58.100">
    <property type="entry name" value="Fumarate reductase/succinate dehydrogenase flavoprotein-like, C-terminal domain"/>
    <property type="match status" value="1"/>
</dbReference>
<comment type="cofactor">
    <cofactor evidence="1">
        <name>FAD</name>
        <dbReference type="ChEBI" id="CHEBI:57692"/>
    </cofactor>
</comment>
<name>A0A382DQE1_9ZZZZ</name>
<dbReference type="AlphaFoldDB" id="A0A382DQE1"/>
<evidence type="ECO:0000256" key="1">
    <source>
        <dbReference type="ARBA" id="ARBA00001974"/>
    </source>
</evidence>
<gene>
    <name evidence="4" type="ORF">METZ01_LOCUS193146</name>
</gene>
<evidence type="ECO:0000313" key="4">
    <source>
        <dbReference type="EMBL" id="SVB40292.1"/>
    </source>
</evidence>
<protein>
    <recommendedName>
        <fullName evidence="3">Fumarate reductase/succinate dehydrogenase flavoprotein-like C-terminal domain-containing protein</fullName>
    </recommendedName>
</protein>
<feature type="domain" description="Fumarate reductase/succinate dehydrogenase flavoprotein-like C-terminal" evidence="3">
    <location>
        <begin position="64"/>
        <end position="126"/>
    </location>
</feature>
<dbReference type="InterPro" id="IPR037099">
    <property type="entry name" value="Fum_R/Succ_DH_flav-like_C_sf"/>
</dbReference>
<keyword evidence="2" id="KW-0274">FAD</keyword>
<sequence>MLSTYINRSICFSRQMMNGKHQITMPYTSDFLFIGTGIAGQCHPNLVDRVVRAERRVRRIAEEIEMFFKKTVVTQDLIELRNIATVATLIIGCALQSKESRGLHYVTDYPEQDMVRGTQNTVLTQSNHRSHT</sequence>
<dbReference type="EMBL" id="UINC01040430">
    <property type="protein sequence ID" value="SVB40292.1"/>
    <property type="molecule type" value="Genomic_DNA"/>
</dbReference>
<dbReference type="Pfam" id="PF02910">
    <property type="entry name" value="Succ_DH_flav_C"/>
    <property type="match status" value="1"/>
</dbReference>
<organism evidence="4">
    <name type="scientific">marine metagenome</name>
    <dbReference type="NCBI Taxonomy" id="408172"/>
    <lineage>
        <taxon>unclassified sequences</taxon>
        <taxon>metagenomes</taxon>
        <taxon>ecological metagenomes</taxon>
    </lineage>
</organism>